<gene>
    <name evidence="2" type="ORF">AAF454_00305</name>
</gene>
<protein>
    <submittedName>
        <fullName evidence="2">Class I SAM-dependent methyltransferase</fullName>
        <ecNumber evidence="2">2.1.-.-</ecNumber>
    </submittedName>
</protein>
<dbReference type="InterPro" id="IPR013217">
    <property type="entry name" value="Methyltransf_12"/>
</dbReference>
<organism evidence="2 3">
    <name type="scientific">Kurthia gibsonii</name>
    <dbReference type="NCBI Taxonomy" id="33946"/>
    <lineage>
        <taxon>Bacteria</taxon>
        <taxon>Bacillati</taxon>
        <taxon>Bacillota</taxon>
        <taxon>Bacilli</taxon>
        <taxon>Bacillales</taxon>
        <taxon>Caryophanaceae</taxon>
        <taxon>Kurthia</taxon>
    </lineage>
</organism>
<keyword evidence="3" id="KW-1185">Reference proteome</keyword>
<dbReference type="PANTHER" id="PTHR43861">
    <property type="entry name" value="TRANS-ACONITATE 2-METHYLTRANSFERASE-RELATED"/>
    <property type="match status" value="1"/>
</dbReference>
<dbReference type="EMBL" id="JBCEWA010000001">
    <property type="protein sequence ID" value="MEL5986856.1"/>
    <property type="molecule type" value="Genomic_DNA"/>
</dbReference>
<accession>A0ABU9LKA2</accession>
<keyword evidence="2" id="KW-0808">Transferase</keyword>
<dbReference type="Gene3D" id="3.40.50.150">
    <property type="entry name" value="Vaccinia Virus protein VP39"/>
    <property type="match status" value="1"/>
</dbReference>
<dbReference type="GO" id="GO:0008168">
    <property type="term" value="F:methyltransferase activity"/>
    <property type="evidence" value="ECO:0007669"/>
    <property type="project" value="UniProtKB-KW"/>
</dbReference>
<proteinExistence type="predicted"/>
<evidence type="ECO:0000313" key="3">
    <source>
        <dbReference type="Proteomes" id="UP001398420"/>
    </source>
</evidence>
<dbReference type="EC" id="2.1.-.-" evidence="2"/>
<sequence>MGNPFQWEHDKAMQYNETIRKRILNYASIFEVMQDIVVTDCREVHSVAIIGAGGGQELSTLIDVLPKACYFAIDPSEKMLELAKYRLIQEGKEADIQYIVKPFHEVEVDAVDLITCHLVLHFLQTDDEKRQLIQAISKRLKVGGTLFLSSINGKIGRADFEQQLDVWRVGMLRKGVTEKEWEKFRASIGEQLVPITDEEVVALLQQYGLSLLYHYEKTHVITASYYVKIR</sequence>
<dbReference type="RefSeq" id="WP_087682366.1">
    <property type="nucleotide sequence ID" value="NZ_JBBCRB010000001.1"/>
</dbReference>
<dbReference type="Pfam" id="PF08242">
    <property type="entry name" value="Methyltransf_12"/>
    <property type="match status" value="1"/>
</dbReference>
<dbReference type="Proteomes" id="UP001398420">
    <property type="component" value="Unassembled WGS sequence"/>
</dbReference>
<evidence type="ECO:0000313" key="2">
    <source>
        <dbReference type="EMBL" id="MEL5986856.1"/>
    </source>
</evidence>
<keyword evidence="2" id="KW-0489">Methyltransferase</keyword>
<comment type="caution">
    <text evidence="2">The sequence shown here is derived from an EMBL/GenBank/DDBJ whole genome shotgun (WGS) entry which is preliminary data.</text>
</comment>
<dbReference type="GO" id="GO:0032259">
    <property type="term" value="P:methylation"/>
    <property type="evidence" value="ECO:0007669"/>
    <property type="project" value="UniProtKB-KW"/>
</dbReference>
<name>A0ABU9LKA2_9BACL</name>
<evidence type="ECO:0000259" key="1">
    <source>
        <dbReference type="Pfam" id="PF08242"/>
    </source>
</evidence>
<dbReference type="SUPFAM" id="SSF53335">
    <property type="entry name" value="S-adenosyl-L-methionine-dependent methyltransferases"/>
    <property type="match status" value="1"/>
</dbReference>
<dbReference type="CDD" id="cd02440">
    <property type="entry name" value="AdoMet_MTases"/>
    <property type="match status" value="1"/>
</dbReference>
<reference evidence="2 3" key="1">
    <citation type="submission" date="2024-04" db="EMBL/GenBank/DDBJ databases">
        <authorList>
            <person name="Wu Y.S."/>
            <person name="Zhang L."/>
        </authorList>
    </citation>
    <scope>NUCLEOTIDE SEQUENCE [LARGE SCALE GENOMIC DNA]</scope>
    <source>
        <strain evidence="2 3">KG-01</strain>
    </source>
</reference>
<feature type="domain" description="Methyltransferase type 12" evidence="1">
    <location>
        <begin position="50"/>
        <end position="146"/>
    </location>
</feature>
<dbReference type="InterPro" id="IPR029063">
    <property type="entry name" value="SAM-dependent_MTases_sf"/>
</dbReference>